<dbReference type="GO" id="GO:0016757">
    <property type="term" value="F:glycosyltransferase activity"/>
    <property type="evidence" value="ECO:0007669"/>
    <property type="project" value="InterPro"/>
</dbReference>
<reference evidence="3" key="1">
    <citation type="submission" date="2019-11" db="EMBL/GenBank/DDBJ databases">
        <title>Genomic insights into an expanded diversity of filamentous marine cyanobacteria reveals the extraordinary biosynthetic potential of Moorea and Okeania.</title>
        <authorList>
            <person name="Ferreira Leao T."/>
            <person name="Wang M."/>
            <person name="Moss N."/>
            <person name="Da Silva R."/>
            <person name="Sanders J."/>
            <person name="Nurk S."/>
            <person name="Gurevich A."/>
            <person name="Humphrey G."/>
            <person name="Reher R."/>
            <person name="Zhu Q."/>
            <person name="Belda-Ferre P."/>
            <person name="Glukhov E."/>
            <person name="Rex R."/>
            <person name="Dorrestein P.C."/>
            <person name="Knight R."/>
            <person name="Pevzner P."/>
            <person name="Gerwick W.H."/>
            <person name="Gerwick L."/>
        </authorList>
    </citation>
    <scope>NUCLEOTIDE SEQUENCE</scope>
    <source>
        <strain evidence="3">SIO1C4</strain>
    </source>
</reference>
<evidence type="ECO:0000259" key="2">
    <source>
        <dbReference type="Pfam" id="PF13439"/>
    </source>
</evidence>
<comment type="caution">
    <text evidence="3">The sequence shown here is derived from an EMBL/GenBank/DDBJ whole genome shotgun (WGS) entry which is preliminary data.</text>
</comment>
<evidence type="ECO:0000313" key="3">
    <source>
        <dbReference type="EMBL" id="NER26738.1"/>
    </source>
</evidence>
<dbReference type="CDD" id="cd03825">
    <property type="entry name" value="GT4_WcaC-like"/>
    <property type="match status" value="1"/>
</dbReference>
<protein>
    <submittedName>
        <fullName evidence="3">Glycosyltransferase</fullName>
    </submittedName>
</protein>
<dbReference type="PANTHER" id="PTHR12526:SF635">
    <property type="entry name" value="GLYCOSYL TRANSFERASE GROUP 1"/>
    <property type="match status" value="1"/>
</dbReference>
<gene>
    <name evidence="3" type="ORF">F6J89_03690</name>
</gene>
<dbReference type="AlphaFoldDB" id="A0A6B3NC46"/>
<sequence length="421" mass="47269">MKVLLLNTSDITGGAARAAYRLHQGLQSIGIDSRMLVQYKSSNDNTVCAPATRLEQSIARTRIAVDALPLKFYHQCENPTFSLQWLPDRIIPKITRLAPEIINLHWTGEAFIQIETLAKLNLPLIWTLHDMWSFTGGCHYSSDCDRYTISCGGCPQLGSNRGCDLSRWVWQRKAKAWKNLNLTVVTPSSWLAKCASSSSLFQNQRIELIPNSIDTQKYKPIKQQVARGLLNLPQDKQLVLFGSLKATSNKRKGFHLLQSALQDLSKSEYQNEIELVIFGASRPKNPPEFGFNTYYLGTLGDDLSLALVYSAADVFVLPSIQENLANTVMEAIACATPCVTFNIGGMSDMIEHQQNGYLAQPYKIEDLAQGIVWVLKNQERHQKLSTRARAKAEQEFTQELQAHRYSSLFAEISASCIPRKQ</sequence>
<keyword evidence="3" id="KW-0808">Transferase</keyword>
<accession>A0A6B3NC46</accession>
<dbReference type="EMBL" id="JAAHFQ010000046">
    <property type="protein sequence ID" value="NER26738.1"/>
    <property type="molecule type" value="Genomic_DNA"/>
</dbReference>
<dbReference type="SUPFAM" id="SSF53756">
    <property type="entry name" value="UDP-Glycosyltransferase/glycogen phosphorylase"/>
    <property type="match status" value="1"/>
</dbReference>
<dbReference type="Gene3D" id="3.40.50.2000">
    <property type="entry name" value="Glycogen Phosphorylase B"/>
    <property type="match status" value="2"/>
</dbReference>
<organism evidence="3">
    <name type="scientific">Symploca sp. SIO1C4</name>
    <dbReference type="NCBI Taxonomy" id="2607765"/>
    <lineage>
        <taxon>Bacteria</taxon>
        <taxon>Bacillati</taxon>
        <taxon>Cyanobacteriota</taxon>
        <taxon>Cyanophyceae</taxon>
        <taxon>Coleofasciculales</taxon>
        <taxon>Coleofasciculaceae</taxon>
        <taxon>Symploca</taxon>
    </lineage>
</organism>
<dbReference type="Pfam" id="PF13439">
    <property type="entry name" value="Glyco_transf_4"/>
    <property type="match status" value="1"/>
</dbReference>
<dbReference type="Pfam" id="PF00534">
    <property type="entry name" value="Glycos_transf_1"/>
    <property type="match status" value="1"/>
</dbReference>
<evidence type="ECO:0000259" key="1">
    <source>
        <dbReference type="Pfam" id="PF00534"/>
    </source>
</evidence>
<feature type="domain" description="Glycosyl transferase family 1" evidence="1">
    <location>
        <begin position="249"/>
        <end position="390"/>
    </location>
</feature>
<dbReference type="InterPro" id="IPR028098">
    <property type="entry name" value="Glyco_trans_4-like_N"/>
</dbReference>
<dbReference type="PANTHER" id="PTHR12526">
    <property type="entry name" value="GLYCOSYLTRANSFERASE"/>
    <property type="match status" value="1"/>
</dbReference>
<dbReference type="InterPro" id="IPR001296">
    <property type="entry name" value="Glyco_trans_1"/>
</dbReference>
<feature type="domain" description="Glycosyltransferase subfamily 4-like N-terminal" evidence="2">
    <location>
        <begin position="13"/>
        <end position="216"/>
    </location>
</feature>
<proteinExistence type="predicted"/>
<name>A0A6B3NC46_9CYAN</name>